<dbReference type="InterPro" id="IPR038573">
    <property type="entry name" value="BrnT_sf"/>
</dbReference>
<dbReference type="AlphaFoldDB" id="A0A0S4KQY9"/>
<dbReference type="OrthoDB" id="9802417at2"/>
<dbReference type="Gene3D" id="3.10.450.530">
    <property type="entry name" value="Ribonuclease toxin, BrnT, of type II toxin-antitoxin system"/>
    <property type="match status" value="1"/>
</dbReference>
<organism evidence="1 2">
    <name type="scientific">Candidatus Nitrospira inopinata</name>
    <dbReference type="NCBI Taxonomy" id="1715989"/>
    <lineage>
        <taxon>Bacteria</taxon>
        <taxon>Pseudomonadati</taxon>
        <taxon>Nitrospirota</taxon>
        <taxon>Nitrospiria</taxon>
        <taxon>Nitrospirales</taxon>
        <taxon>Nitrospiraceae</taxon>
        <taxon>Nitrospira</taxon>
    </lineage>
</organism>
<proteinExistence type="predicted"/>
<sequence length="91" mass="10889">MDFEFDASKSQANFEKHGIDFVEAQLLWEDEDRLEIPARTEDEPRYVVIAALGQKLWSAFFTYRKGRIRLISVRRARKEERKLYYESQGSR</sequence>
<protein>
    <recommendedName>
        <fullName evidence="3">BrnT family toxin</fullName>
    </recommendedName>
</protein>
<accession>A0A0S4KQY9</accession>
<name>A0A0S4KQY9_9BACT</name>
<evidence type="ECO:0000313" key="1">
    <source>
        <dbReference type="EMBL" id="CUQ65712.1"/>
    </source>
</evidence>
<dbReference type="InterPro" id="IPR007460">
    <property type="entry name" value="BrnT_toxin"/>
</dbReference>
<keyword evidence="2" id="KW-1185">Reference proteome</keyword>
<evidence type="ECO:0008006" key="3">
    <source>
        <dbReference type="Google" id="ProtNLM"/>
    </source>
</evidence>
<dbReference type="KEGG" id="nio:NITINOP_0737"/>
<dbReference type="STRING" id="1715989.NITINOP_0737"/>
<reference evidence="2" key="1">
    <citation type="submission" date="2015-09" db="EMBL/GenBank/DDBJ databases">
        <authorList>
            <person name="Daims H."/>
        </authorList>
    </citation>
    <scope>NUCLEOTIDE SEQUENCE [LARGE SCALE GENOMIC DNA]</scope>
</reference>
<gene>
    <name evidence="1" type="ORF">NITINOP_0737</name>
</gene>
<dbReference type="RefSeq" id="WP_062483267.1">
    <property type="nucleotide sequence ID" value="NZ_LN885086.1"/>
</dbReference>
<dbReference type="Pfam" id="PF04365">
    <property type="entry name" value="BrnT_toxin"/>
    <property type="match status" value="1"/>
</dbReference>
<dbReference type="EMBL" id="LN885086">
    <property type="protein sequence ID" value="CUQ65712.1"/>
    <property type="molecule type" value="Genomic_DNA"/>
</dbReference>
<evidence type="ECO:0000313" key="2">
    <source>
        <dbReference type="Proteomes" id="UP000066284"/>
    </source>
</evidence>
<dbReference type="Proteomes" id="UP000066284">
    <property type="component" value="Chromosome 1"/>
</dbReference>